<dbReference type="AlphaFoldDB" id="A0ABD1YHF0"/>
<dbReference type="PANTHER" id="PTHR33492:SF11">
    <property type="entry name" value="OS04G0670900 PROTEIN"/>
    <property type="match status" value="1"/>
</dbReference>
<accession>A0ABD1YHF0</accession>
<gene>
    <name evidence="2" type="ORF">R1flu_014761</name>
</gene>
<evidence type="ECO:0000256" key="1">
    <source>
        <dbReference type="SAM" id="MobiDB-lite"/>
    </source>
</evidence>
<dbReference type="Proteomes" id="UP001605036">
    <property type="component" value="Unassembled WGS sequence"/>
</dbReference>
<reference evidence="2 3" key="1">
    <citation type="submission" date="2024-09" db="EMBL/GenBank/DDBJ databases">
        <title>Chromosome-scale assembly of Riccia fluitans.</title>
        <authorList>
            <person name="Paukszto L."/>
            <person name="Sawicki J."/>
            <person name="Karawczyk K."/>
            <person name="Piernik-Szablinska J."/>
            <person name="Szczecinska M."/>
            <person name="Mazdziarz M."/>
        </authorList>
    </citation>
    <scope>NUCLEOTIDE SEQUENCE [LARGE SCALE GENOMIC DNA]</scope>
    <source>
        <strain evidence="2">Rf_01</strain>
        <tissue evidence="2">Aerial parts of the thallus</tissue>
    </source>
</reference>
<evidence type="ECO:0000313" key="2">
    <source>
        <dbReference type="EMBL" id="KAL2630075.1"/>
    </source>
</evidence>
<name>A0ABD1YHF0_9MARC</name>
<evidence type="ECO:0000313" key="3">
    <source>
        <dbReference type="Proteomes" id="UP001605036"/>
    </source>
</evidence>
<organism evidence="2 3">
    <name type="scientific">Riccia fluitans</name>
    <dbReference type="NCBI Taxonomy" id="41844"/>
    <lineage>
        <taxon>Eukaryota</taxon>
        <taxon>Viridiplantae</taxon>
        <taxon>Streptophyta</taxon>
        <taxon>Embryophyta</taxon>
        <taxon>Marchantiophyta</taxon>
        <taxon>Marchantiopsida</taxon>
        <taxon>Marchantiidae</taxon>
        <taxon>Marchantiales</taxon>
        <taxon>Ricciaceae</taxon>
        <taxon>Riccia</taxon>
    </lineage>
</organism>
<feature type="compositionally biased region" description="Polar residues" evidence="1">
    <location>
        <begin position="129"/>
        <end position="149"/>
    </location>
</feature>
<dbReference type="EMBL" id="JBHFFA010000004">
    <property type="protein sequence ID" value="KAL2630075.1"/>
    <property type="molecule type" value="Genomic_DNA"/>
</dbReference>
<comment type="caution">
    <text evidence="2">The sequence shown here is derived from an EMBL/GenBank/DDBJ whole genome shotgun (WGS) entry which is preliminary data.</text>
</comment>
<proteinExistence type="predicted"/>
<feature type="compositionally biased region" description="Polar residues" evidence="1">
    <location>
        <begin position="99"/>
        <end position="110"/>
    </location>
</feature>
<dbReference type="PANTHER" id="PTHR33492">
    <property type="entry name" value="OSJNBA0043A12.37 PROTEIN-RELATED"/>
    <property type="match status" value="1"/>
</dbReference>
<keyword evidence="3" id="KW-1185">Reference proteome</keyword>
<sequence>MEEYLEGDGAEVKRNAGQCEKKGRRLYAEWKKVFDYEKKTPSGFVSYWELTTEERRDLTLPPNFFKEYFDPMEVFCKEKAEIDPTDCLLMDSSLLNSVSTNKPTCESNCGSKGAASKRSEDEVADGVEASTTEDGTSSHPKGDSGSSFPVSGAGDTHITGKKRKITSQKQTAADEKVGKMTNTFIDVMRESELKKNLFQTDYLQFEKGKYADQKAVSRDTVDALKSICYSLRFFAETIC</sequence>
<protein>
    <submittedName>
        <fullName evidence="2">Uncharacterized protein</fullName>
    </submittedName>
</protein>
<feature type="region of interest" description="Disordered" evidence="1">
    <location>
        <begin position="99"/>
        <end position="173"/>
    </location>
</feature>